<proteinExistence type="predicted"/>
<gene>
    <name evidence="1" type="ORF">SHERM_05949</name>
</gene>
<dbReference type="Proteomes" id="UP001153555">
    <property type="component" value="Unassembled WGS sequence"/>
</dbReference>
<dbReference type="EMBL" id="CACSLK010031421">
    <property type="protein sequence ID" value="CAA0839381.1"/>
    <property type="molecule type" value="Genomic_DNA"/>
</dbReference>
<keyword evidence="2" id="KW-1185">Reference proteome</keyword>
<reference evidence="1" key="1">
    <citation type="submission" date="2019-12" db="EMBL/GenBank/DDBJ databases">
        <authorList>
            <person name="Scholes J."/>
        </authorList>
    </citation>
    <scope>NUCLEOTIDE SEQUENCE</scope>
</reference>
<evidence type="ECO:0000313" key="2">
    <source>
        <dbReference type="Proteomes" id="UP001153555"/>
    </source>
</evidence>
<sequence>MRAWLLRTDEARNARKHAVRGYMTVAACLRRCRGSCASTARSATCQRRGSHARLQLVYRVSDRAAARLGEAGACARAEGVEGAETRWISVHLGLLVWPEERFSDRLPGDHDRGNGSVDYLVERVGLDGGWVGVEGDVLGGEAVGRGLATGLVVDVLPRKAEADAVAEGGLEEVADLCEGGSEESTESVGTNIELVKADDGGFSVLKRERQP</sequence>
<evidence type="ECO:0000313" key="1">
    <source>
        <dbReference type="EMBL" id="CAA0839381.1"/>
    </source>
</evidence>
<name>A0A9N7NZC7_STRHE</name>
<comment type="caution">
    <text evidence="1">The sequence shown here is derived from an EMBL/GenBank/DDBJ whole genome shotgun (WGS) entry which is preliminary data.</text>
</comment>
<feature type="non-terminal residue" evidence="1">
    <location>
        <position position="1"/>
    </location>
</feature>
<accession>A0A9N7NZC7</accession>
<organism evidence="1 2">
    <name type="scientific">Striga hermonthica</name>
    <name type="common">Purple witchweed</name>
    <name type="synonym">Buchnera hermonthica</name>
    <dbReference type="NCBI Taxonomy" id="68872"/>
    <lineage>
        <taxon>Eukaryota</taxon>
        <taxon>Viridiplantae</taxon>
        <taxon>Streptophyta</taxon>
        <taxon>Embryophyta</taxon>
        <taxon>Tracheophyta</taxon>
        <taxon>Spermatophyta</taxon>
        <taxon>Magnoliopsida</taxon>
        <taxon>eudicotyledons</taxon>
        <taxon>Gunneridae</taxon>
        <taxon>Pentapetalae</taxon>
        <taxon>asterids</taxon>
        <taxon>lamiids</taxon>
        <taxon>Lamiales</taxon>
        <taxon>Orobanchaceae</taxon>
        <taxon>Buchnereae</taxon>
        <taxon>Striga</taxon>
    </lineage>
</organism>
<protein>
    <submittedName>
        <fullName evidence="1">Uncharacterized protein</fullName>
    </submittedName>
</protein>
<dbReference type="OrthoDB" id="927721at2759"/>
<dbReference type="AlphaFoldDB" id="A0A9N7NZC7"/>